<dbReference type="Gene3D" id="1.10.287.620">
    <property type="entry name" value="Helix Hairpins"/>
    <property type="match status" value="1"/>
</dbReference>
<dbReference type="PANTHER" id="PTHR24422">
    <property type="entry name" value="CHEMOTAXIS PROTEIN METHYLTRANSFERASE"/>
    <property type="match status" value="1"/>
</dbReference>
<organism evidence="2 3">
    <name type="scientific">Donghicola tyrosinivorans</name>
    <dbReference type="NCBI Taxonomy" id="1652492"/>
    <lineage>
        <taxon>Bacteria</taxon>
        <taxon>Pseudomonadati</taxon>
        <taxon>Pseudomonadota</taxon>
        <taxon>Alphaproteobacteria</taxon>
        <taxon>Rhodobacterales</taxon>
        <taxon>Roseobacteraceae</taxon>
        <taxon>Donghicola</taxon>
    </lineage>
</organism>
<comment type="caution">
    <text evidence="2">The sequence shown here is derived from an EMBL/GenBank/DDBJ whole genome shotgun (WGS) entry which is preliminary data.</text>
</comment>
<dbReference type="InterPro" id="IPR050903">
    <property type="entry name" value="Bact_Chemotaxis_MeTrfase"/>
</dbReference>
<dbReference type="AlphaFoldDB" id="A0A2T0WNH7"/>
<dbReference type="PANTHER" id="PTHR24422:SF27">
    <property type="entry name" value="PROTEIN-GLUTAMATE O-METHYLTRANSFERASE"/>
    <property type="match status" value="1"/>
</dbReference>
<feature type="region of interest" description="Disordered" evidence="1">
    <location>
        <begin position="222"/>
        <end position="245"/>
    </location>
</feature>
<sequence>MFLGQAEALGDENGFDTLDLRGKVFSRSMSANYYSGLSMTIPNFSSNSTTTAVRKQPSKAVTSLSDPTLNMLNVLFQKSFIGVTDRRRLAYISEKLRHIFQLRTGLVGGTIEDFFEPEIADAMKASVSSVSKQHLRMNIVPIEMPDAETGEVRRFYTQAFSVPRNNLGITVAIVFIEGHADDSATGLTDAHHEIIYLKEALHNAVQELEQANEALQLANEELQSSNEELQSSNEELQTTNEELQSTNEELLTVNDEVLAKSAILNTAQQTLTALRAVVHGDVLVMSEDGELMFGQSSGVAISNKSGSLDGLKFSELRWNVDVGELTNMLFGPKQWGGETTTLLLGSGDESCQATVSADKQSGKKTISVAFRKI</sequence>
<reference evidence="2 3" key="1">
    <citation type="submission" date="2018-03" db="EMBL/GenBank/DDBJ databases">
        <title>Genomic Encyclopedia of Archaeal and Bacterial Type Strains, Phase II (KMG-II): from individual species to whole genera.</title>
        <authorList>
            <person name="Goeker M."/>
        </authorList>
    </citation>
    <scope>NUCLEOTIDE SEQUENCE [LARGE SCALE GENOMIC DNA]</scope>
    <source>
        <strain evidence="2 3">DSM 100212</strain>
    </source>
</reference>
<dbReference type="RefSeq" id="WP_211299042.1">
    <property type="nucleotide sequence ID" value="NZ_PVTQ01000008.1"/>
</dbReference>
<protein>
    <recommendedName>
        <fullName evidence="4">PAS domain-containing protein</fullName>
    </recommendedName>
</protein>
<name>A0A2T0WNH7_9RHOB</name>
<feature type="compositionally biased region" description="Low complexity" evidence="1">
    <location>
        <begin position="222"/>
        <end position="237"/>
    </location>
</feature>
<gene>
    <name evidence="2" type="ORF">CLV74_10836</name>
</gene>
<evidence type="ECO:0008006" key="4">
    <source>
        <dbReference type="Google" id="ProtNLM"/>
    </source>
</evidence>
<evidence type="ECO:0000313" key="2">
    <source>
        <dbReference type="EMBL" id="PRY88232.1"/>
    </source>
</evidence>
<accession>A0A2T0WNH7</accession>
<evidence type="ECO:0000256" key="1">
    <source>
        <dbReference type="SAM" id="MobiDB-lite"/>
    </source>
</evidence>
<dbReference type="EMBL" id="PVTQ01000008">
    <property type="protein sequence ID" value="PRY88232.1"/>
    <property type="molecule type" value="Genomic_DNA"/>
</dbReference>
<evidence type="ECO:0000313" key="3">
    <source>
        <dbReference type="Proteomes" id="UP000238392"/>
    </source>
</evidence>
<dbReference type="Proteomes" id="UP000238392">
    <property type="component" value="Unassembled WGS sequence"/>
</dbReference>
<keyword evidence="3" id="KW-1185">Reference proteome</keyword>
<proteinExistence type="predicted"/>